<dbReference type="EMBL" id="DQVM01000013">
    <property type="protein sequence ID" value="HIQ29068.1"/>
    <property type="molecule type" value="Genomic_DNA"/>
</dbReference>
<evidence type="ECO:0000313" key="2">
    <source>
        <dbReference type="EMBL" id="HIQ29068.1"/>
    </source>
</evidence>
<dbReference type="AlphaFoldDB" id="A0A832ZV14"/>
<evidence type="ECO:0000256" key="1">
    <source>
        <dbReference type="SAM" id="Phobius"/>
    </source>
</evidence>
<reference evidence="2" key="1">
    <citation type="journal article" date="2020" name="ISME J.">
        <title>Gammaproteobacteria mediating utilization of methyl-, sulfur- and petroleum organic compounds in deep ocean hydrothermal plumes.</title>
        <authorList>
            <person name="Zhou Z."/>
            <person name="Liu Y."/>
            <person name="Pan J."/>
            <person name="Cron B.R."/>
            <person name="Toner B.M."/>
            <person name="Anantharaman K."/>
            <person name="Breier J.A."/>
            <person name="Dick G.J."/>
            <person name="Li M."/>
        </authorList>
    </citation>
    <scope>NUCLEOTIDE SEQUENCE</scope>
    <source>
        <strain evidence="2">SZUA-1515</strain>
    </source>
</reference>
<feature type="transmembrane region" description="Helical" evidence="1">
    <location>
        <begin position="29"/>
        <end position="45"/>
    </location>
</feature>
<dbReference type="Proteomes" id="UP000608579">
    <property type="component" value="Unassembled WGS sequence"/>
</dbReference>
<comment type="caution">
    <text evidence="2">The sequence shown here is derived from an EMBL/GenBank/DDBJ whole genome shotgun (WGS) entry which is preliminary data.</text>
</comment>
<feature type="transmembrane region" description="Helical" evidence="1">
    <location>
        <begin position="66"/>
        <end position="86"/>
    </location>
</feature>
<sequence>MPRFYVFSFIISALMGVILYRMLETGSPSLVTAALLTFLTFLLVLNEKKAILENRLGKRIRRLLTYMGLAFLIMVWVITLINMSLFM</sequence>
<protein>
    <submittedName>
        <fullName evidence="2">Uncharacterized protein</fullName>
    </submittedName>
</protein>
<evidence type="ECO:0000313" key="3">
    <source>
        <dbReference type="Proteomes" id="UP000608579"/>
    </source>
</evidence>
<keyword evidence="1" id="KW-1133">Transmembrane helix</keyword>
<organism evidence="2 3">
    <name type="scientific">Caldiarchaeum subterraneum</name>
    <dbReference type="NCBI Taxonomy" id="311458"/>
    <lineage>
        <taxon>Archaea</taxon>
        <taxon>Nitrososphaerota</taxon>
        <taxon>Candidatus Caldarchaeales</taxon>
        <taxon>Candidatus Caldarchaeaceae</taxon>
        <taxon>Candidatus Caldarchaeum</taxon>
    </lineage>
</organism>
<proteinExistence type="predicted"/>
<accession>A0A832ZV14</accession>
<feature type="transmembrane region" description="Helical" evidence="1">
    <location>
        <begin position="5"/>
        <end position="23"/>
    </location>
</feature>
<keyword evidence="1" id="KW-0812">Transmembrane</keyword>
<keyword evidence="1" id="KW-0472">Membrane</keyword>
<name>A0A832ZV14_CALS0</name>
<gene>
    <name evidence="2" type="ORF">EYH45_00725</name>
</gene>